<accession>A0ABU4XI94</accession>
<proteinExistence type="predicted"/>
<evidence type="ECO:0000313" key="1">
    <source>
        <dbReference type="EMBL" id="MDX8474273.1"/>
    </source>
</evidence>
<reference evidence="1 2" key="1">
    <citation type="submission" date="2023-08" db="EMBL/GenBank/DDBJ databases">
        <title>Implementing the SeqCode for naming new Mesorhizobium species isolated from Vachellia karroo root nodules.</title>
        <authorList>
            <person name="Van Lill M."/>
        </authorList>
    </citation>
    <scope>NUCLEOTIDE SEQUENCE [LARGE SCALE GENOMIC DNA]</scope>
    <source>
        <strain evidence="1 2">VK23A</strain>
    </source>
</reference>
<organism evidence="1 2">
    <name type="scientific">Mesorhizobium dulcispinae</name>
    <dbReference type="NCBI Taxonomy" id="3072316"/>
    <lineage>
        <taxon>Bacteria</taxon>
        <taxon>Pseudomonadati</taxon>
        <taxon>Pseudomonadota</taxon>
        <taxon>Alphaproteobacteria</taxon>
        <taxon>Hyphomicrobiales</taxon>
        <taxon>Phyllobacteriaceae</taxon>
        <taxon>Mesorhizobium</taxon>
    </lineage>
</organism>
<keyword evidence="2" id="KW-1185">Reference proteome</keyword>
<dbReference type="EMBL" id="JAVIIZ010000012">
    <property type="protein sequence ID" value="MDX8474273.1"/>
    <property type="molecule type" value="Genomic_DNA"/>
</dbReference>
<sequence>MIRLCIAALLAVSPRGDAHANGERRSMIPACEWAVRMVGFPRDYRLLHAEEDFKTWHATIEYESRDDHGTFVHHSAYCNFWHRRLSTMSIDDDAEGKIIVD</sequence>
<dbReference type="RefSeq" id="WP_320264495.1">
    <property type="nucleotide sequence ID" value="NZ_JAVIIX010000011.1"/>
</dbReference>
<dbReference type="Proteomes" id="UP001271780">
    <property type="component" value="Unassembled WGS sequence"/>
</dbReference>
<comment type="caution">
    <text evidence="1">The sequence shown here is derived from an EMBL/GenBank/DDBJ whole genome shotgun (WGS) entry which is preliminary data.</text>
</comment>
<gene>
    <name evidence="1" type="ORF">RFM27_19520</name>
</gene>
<name>A0ABU4XI94_9HYPH</name>
<protein>
    <submittedName>
        <fullName evidence="1">Uncharacterized protein</fullName>
    </submittedName>
</protein>
<evidence type="ECO:0000313" key="2">
    <source>
        <dbReference type="Proteomes" id="UP001271780"/>
    </source>
</evidence>